<dbReference type="Pfam" id="PF22148">
    <property type="entry name" value="Fervidolysin_NPro-like"/>
    <property type="match status" value="1"/>
</dbReference>
<dbReference type="Gene3D" id="3.40.50.200">
    <property type="entry name" value="Peptidase S8/S53 domain"/>
    <property type="match status" value="1"/>
</dbReference>
<dbReference type="InterPro" id="IPR023827">
    <property type="entry name" value="Peptidase_S8_Asp-AS"/>
</dbReference>
<gene>
    <name evidence="3" type="ORF">LCGC14_2896610</name>
</gene>
<protein>
    <recommendedName>
        <fullName evidence="2">Fervidolysin-like N-terminal prodomain domain-containing protein</fullName>
    </recommendedName>
</protein>
<evidence type="ECO:0000259" key="2">
    <source>
        <dbReference type="Pfam" id="PF22148"/>
    </source>
</evidence>
<proteinExistence type="predicted"/>
<organism evidence="3">
    <name type="scientific">marine sediment metagenome</name>
    <dbReference type="NCBI Taxonomy" id="412755"/>
    <lineage>
        <taxon>unclassified sequences</taxon>
        <taxon>metagenomes</taxon>
        <taxon>ecological metagenomes</taxon>
    </lineage>
</organism>
<reference evidence="3" key="1">
    <citation type="journal article" date="2015" name="Nature">
        <title>Complex archaea that bridge the gap between prokaryotes and eukaryotes.</title>
        <authorList>
            <person name="Spang A."/>
            <person name="Saw J.H."/>
            <person name="Jorgensen S.L."/>
            <person name="Zaremba-Niedzwiedzka K."/>
            <person name="Martijn J."/>
            <person name="Lind A.E."/>
            <person name="van Eijk R."/>
            <person name="Schleper C."/>
            <person name="Guy L."/>
            <person name="Ettema T.J."/>
        </authorList>
    </citation>
    <scope>NUCLEOTIDE SEQUENCE</scope>
</reference>
<feature type="domain" description="Fervidolysin-like N-terminal prodomain" evidence="2">
    <location>
        <begin position="46"/>
        <end position="121"/>
    </location>
</feature>
<comment type="caution">
    <text evidence="3">The sequence shown here is derived from an EMBL/GenBank/DDBJ whole genome shotgun (WGS) entry which is preliminary data.</text>
</comment>
<accession>A0A0F8YHF9</accession>
<evidence type="ECO:0000313" key="3">
    <source>
        <dbReference type="EMBL" id="KKK73160.1"/>
    </source>
</evidence>
<dbReference type="SUPFAM" id="SSF52743">
    <property type="entry name" value="Subtilisin-like"/>
    <property type="match status" value="1"/>
</dbReference>
<dbReference type="InterPro" id="IPR054399">
    <property type="entry name" value="Fervidolysin-like_N_prodom"/>
</dbReference>
<dbReference type="GO" id="GO:0004252">
    <property type="term" value="F:serine-type endopeptidase activity"/>
    <property type="evidence" value="ECO:0007669"/>
    <property type="project" value="InterPro"/>
</dbReference>
<name>A0A0F8YHF9_9ZZZZ</name>
<dbReference type="AlphaFoldDB" id="A0A0F8YHF9"/>
<dbReference type="PROSITE" id="PS00136">
    <property type="entry name" value="SUBTILASE_ASP"/>
    <property type="match status" value="1"/>
</dbReference>
<dbReference type="GO" id="GO:0006508">
    <property type="term" value="P:proteolysis"/>
    <property type="evidence" value="ECO:0007669"/>
    <property type="project" value="InterPro"/>
</dbReference>
<feature type="non-terminal residue" evidence="3">
    <location>
        <position position="182"/>
    </location>
</feature>
<evidence type="ECO:0000256" key="1">
    <source>
        <dbReference type="ARBA" id="ARBA00022801"/>
    </source>
</evidence>
<dbReference type="EMBL" id="LAZR01056912">
    <property type="protein sequence ID" value="KKK73160.1"/>
    <property type="molecule type" value="Genomic_DNA"/>
</dbReference>
<dbReference type="InterPro" id="IPR036852">
    <property type="entry name" value="Peptidase_S8/S53_dom_sf"/>
</dbReference>
<sequence>MKSRQNRKRWVKIIILPYLLAFLLGLLSVQVLADFPLKEGGFAAPTPEKTPEYVSGEILVKFKDAATENQIVSINSAYDTSVLYTSPYAGFKRIKIPADKTVPEMVELYGKNSLVEYAEPNYIAYAHWTPNDEFYSYQWHFHPDQINMPGAWDTTRGDPGVVVAVVDSGVAYENYLGFQIAP</sequence>
<keyword evidence="1" id="KW-0378">Hydrolase</keyword>